<proteinExistence type="predicted"/>
<gene>
    <name evidence="1" type="ORF">EYC80_006563</name>
</gene>
<name>A0A5N6JSB2_MONLA</name>
<keyword evidence="2" id="KW-1185">Reference proteome</keyword>
<accession>A0A5N6JSB2</accession>
<evidence type="ECO:0000313" key="1">
    <source>
        <dbReference type="EMBL" id="KAB8291768.1"/>
    </source>
</evidence>
<dbReference type="Proteomes" id="UP000326757">
    <property type="component" value="Unassembled WGS sequence"/>
</dbReference>
<reference evidence="1 2" key="1">
    <citation type="submission" date="2019-06" db="EMBL/GenBank/DDBJ databases">
        <title>Genome Sequence of the Brown Rot Fungal Pathogen Monilinia laxa.</title>
        <authorList>
            <person name="De Miccolis Angelini R.M."/>
            <person name="Landi L."/>
            <person name="Abate D."/>
            <person name="Pollastro S."/>
            <person name="Romanazzi G."/>
            <person name="Faretra F."/>
        </authorList>
    </citation>
    <scope>NUCLEOTIDE SEQUENCE [LARGE SCALE GENOMIC DNA]</scope>
    <source>
        <strain evidence="1 2">Mlax316</strain>
    </source>
</reference>
<sequence>MAKLVCKEENVGETSTAKNKRLADSIQKGSKSSIDLLLIQIPDIHNFLIQEPSILPKDYLKNIHQHAFRTTSRRATNPIRSSYELRERWYRDATTRKTSLFL</sequence>
<organism evidence="1 2">
    <name type="scientific">Monilinia laxa</name>
    <name type="common">Brown rot fungus</name>
    <name type="synonym">Sclerotinia laxa</name>
    <dbReference type="NCBI Taxonomy" id="61186"/>
    <lineage>
        <taxon>Eukaryota</taxon>
        <taxon>Fungi</taxon>
        <taxon>Dikarya</taxon>
        <taxon>Ascomycota</taxon>
        <taxon>Pezizomycotina</taxon>
        <taxon>Leotiomycetes</taxon>
        <taxon>Helotiales</taxon>
        <taxon>Sclerotiniaceae</taxon>
        <taxon>Monilinia</taxon>
    </lineage>
</organism>
<dbReference type="EMBL" id="VIGI01000014">
    <property type="protein sequence ID" value="KAB8291768.1"/>
    <property type="molecule type" value="Genomic_DNA"/>
</dbReference>
<comment type="caution">
    <text evidence="1">The sequence shown here is derived from an EMBL/GenBank/DDBJ whole genome shotgun (WGS) entry which is preliminary data.</text>
</comment>
<protein>
    <submittedName>
        <fullName evidence="1">Uncharacterized protein</fullName>
    </submittedName>
</protein>
<dbReference type="AlphaFoldDB" id="A0A5N6JSB2"/>
<evidence type="ECO:0000313" key="2">
    <source>
        <dbReference type="Proteomes" id="UP000326757"/>
    </source>
</evidence>